<dbReference type="Proteomes" id="UP000014962">
    <property type="component" value="Unassembled WGS sequence"/>
</dbReference>
<proteinExistence type="predicted"/>
<evidence type="ECO:0000313" key="1">
    <source>
        <dbReference type="EMBL" id="EPR73761.1"/>
    </source>
</evidence>
<dbReference type="AlphaFoldDB" id="S7VUP7"/>
<reference evidence="1 2" key="1">
    <citation type="journal article" date="2013" name="Genome Announc.">
        <title>Draft Genome Sequence of Winogradskyella psychrotolerans RS-3T, Isolated from the Marine Transect of Kongsfjorden, Ny-Alesund, Svalbard, Arctic Ocean.</title>
        <authorList>
            <person name="Kumar Pinnaka A."/>
            <person name="Ara S."/>
            <person name="Singh A."/>
            <person name="Shivaji S."/>
        </authorList>
    </citation>
    <scope>NUCLEOTIDE SEQUENCE [LARGE SCALE GENOMIC DNA]</scope>
    <source>
        <strain evidence="1 2">RS-3</strain>
    </source>
</reference>
<protein>
    <submittedName>
        <fullName evidence="1">Uncharacterized protein</fullName>
    </submittedName>
</protein>
<gene>
    <name evidence="1" type="ORF">ADIWIN_1223</name>
</gene>
<organism evidence="1 2">
    <name type="scientific">Winogradskyella psychrotolerans RS-3</name>
    <dbReference type="NCBI Taxonomy" id="641526"/>
    <lineage>
        <taxon>Bacteria</taxon>
        <taxon>Pseudomonadati</taxon>
        <taxon>Bacteroidota</taxon>
        <taxon>Flavobacteriia</taxon>
        <taxon>Flavobacteriales</taxon>
        <taxon>Flavobacteriaceae</taxon>
        <taxon>Winogradskyella</taxon>
    </lineage>
</organism>
<dbReference type="OrthoDB" id="1147959at2"/>
<name>S7VUP7_9FLAO</name>
<keyword evidence="2" id="KW-1185">Reference proteome</keyword>
<comment type="caution">
    <text evidence="1">The sequence shown here is derived from an EMBL/GenBank/DDBJ whole genome shotgun (WGS) entry which is preliminary data.</text>
</comment>
<dbReference type="RefSeq" id="WP_020897382.1">
    <property type="nucleotide sequence ID" value="NZ_ATMR01000083.1"/>
</dbReference>
<accession>S7VUP7</accession>
<dbReference type="EMBL" id="ATMR01000083">
    <property type="protein sequence ID" value="EPR73761.1"/>
    <property type="molecule type" value="Genomic_DNA"/>
</dbReference>
<evidence type="ECO:0000313" key="2">
    <source>
        <dbReference type="Proteomes" id="UP000014962"/>
    </source>
</evidence>
<sequence>MNATLKKDIPGSDIKGYYIINNDNKNFERTNISFFWTDNNYIIIDEDCKFRGLSQNIDTYYKKNIANNKLQINKKIVNFKTENIYDGQKDTIEVSYIYFAEPINSSVKVKDNVNHDKSLFDLKFKYRNDFWETQEKLPLTKEMQLFINKIKQSEYNSNYTTKTNIK</sequence>